<accession>A0A8H6HZP9</accession>
<dbReference type="InterPro" id="IPR002410">
    <property type="entry name" value="Peptidase_S33"/>
</dbReference>
<keyword evidence="2 4" id="KW-0378">Hydrolase</keyword>
<dbReference type="GO" id="GO:0006508">
    <property type="term" value="P:proteolysis"/>
    <property type="evidence" value="ECO:0007669"/>
    <property type="project" value="InterPro"/>
</dbReference>
<proteinExistence type="inferred from homology"/>
<dbReference type="InterPro" id="IPR000073">
    <property type="entry name" value="AB_hydrolase_1"/>
</dbReference>
<evidence type="ECO:0000256" key="2">
    <source>
        <dbReference type="ARBA" id="ARBA00022801"/>
    </source>
</evidence>
<feature type="domain" description="AB hydrolase-1" evidence="3">
    <location>
        <begin position="38"/>
        <end position="289"/>
    </location>
</feature>
<comment type="similarity">
    <text evidence="1">Belongs to the peptidase S33 family.</text>
</comment>
<dbReference type="InterPro" id="IPR029058">
    <property type="entry name" value="AB_hydrolase_fold"/>
</dbReference>
<dbReference type="PRINTS" id="PR00793">
    <property type="entry name" value="PROAMNOPTASE"/>
</dbReference>
<dbReference type="EMBL" id="JACGCI010000030">
    <property type="protein sequence ID" value="KAF6755414.1"/>
    <property type="molecule type" value="Genomic_DNA"/>
</dbReference>
<organism evidence="4 5">
    <name type="scientific">Ephemerocybe angulata</name>
    <dbReference type="NCBI Taxonomy" id="980116"/>
    <lineage>
        <taxon>Eukaryota</taxon>
        <taxon>Fungi</taxon>
        <taxon>Dikarya</taxon>
        <taxon>Basidiomycota</taxon>
        <taxon>Agaricomycotina</taxon>
        <taxon>Agaricomycetes</taxon>
        <taxon>Agaricomycetidae</taxon>
        <taxon>Agaricales</taxon>
        <taxon>Agaricineae</taxon>
        <taxon>Psathyrellaceae</taxon>
        <taxon>Ephemerocybe</taxon>
    </lineage>
</organism>
<dbReference type="InterPro" id="IPR005945">
    <property type="entry name" value="Pro_imino_pep"/>
</dbReference>
<dbReference type="AlphaFoldDB" id="A0A8H6HZP9"/>
<dbReference type="PRINTS" id="PR00111">
    <property type="entry name" value="ABHYDROLASE"/>
</dbReference>
<dbReference type="PANTHER" id="PTHR43194:SF2">
    <property type="entry name" value="PEROXISOMAL MEMBRANE PROTEIN LPX1"/>
    <property type="match status" value="1"/>
</dbReference>
<evidence type="ECO:0000313" key="5">
    <source>
        <dbReference type="Proteomes" id="UP000521943"/>
    </source>
</evidence>
<dbReference type="InterPro" id="IPR050228">
    <property type="entry name" value="Carboxylesterase_BioH"/>
</dbReference>
<dbReference type="NCBIfam" id="TIGR01250">
    <property type="entry name" value="pro_imino_pep_2"/>
    <property type="match status" value="1"/>
</dbReference>
<sequence length="304" mass="33776">MTSANITEGYIDFNVASLSRVCTTWYKIIGDIKSSVRPLIALHGGPGVNSEYLEILSDVTTVRGGALVVYDQIGTGKSTHLQEKMGDGDFWTVQLFIDEFDNLIHNLGIEEYDLLGHSWGGMLAASIAIAEPPALKRLVLASTPASMDLWIEAQNELKSKLPKEIQDVLDKFEEDGKHTPEYQKAVAVYYGLHLCTLDPMPEAIVHGFACIEKDPTVYLTMLGPSEFNVTGSLKGWTVIDQVHKIQIPTLVTNGENDEAADTVLAPFVANIPHVKWIKFQNASHMVHFEQREKYMDAVLQFLNE</sequence>
<name>A0A8H6HZP9_9AGAR</name>
<dbReference type="Pfam" id="PF00561">
    <property type="entry name" value="Abhydrolase_1"/>
    <property type="match status" value="1"/>
</dbReference>
<evidence type="ECO:0000256" key="1">
    <source>
        <dbReference type="ARBA" id="ARBA00010088"/>
    </source>
</evidence>
<protein>
    <submittedName>
        <fullName evidence="4">Alpha/Beta hydrolase protein</fullName>
    </submittedName>
</protein>
<keyword evidence="5" id="KW-1185">Reference proteome</keyword>
<dbReference type="GO" id="GO:0008233">
    <property type="term" value="F:peptidase activity"/>
    <property type="evidence" value="ECO:0007669"/>
    <property type="project" value="InterPro"/>
</dbReference>
<reference evidence="4 5" key="1">
    <citation type="submission" date="2020-07" db="EMBL/GenBank/DDBJ databases">
        <title>Comparative genomics of pyrophilous fungi reveals a link between fire events and developmental genes.</title>
        <authorList>
            <consortium name="DOE Joint Genome Institute"/>
            <person name="Steindorff A.S."/>
            <person name="Carver A."/>
            <person name="Calhoun S."/>
            <person name="Stillman K."/>
            <person name="Liu H."/>
            <person name="Lipzen A."/>
            <person name="Pangilinan J."/>
            <person name="Labutti K."/>
            <person name="Bruns T.D."/>
            <person name="Grigoriev I.V."/>
        </authorList>
    </citation>
    <scope>NUCLEOTIDE SEQUENCE [LARGE SCALE GENOMIC DNA]</scope>
    <source>
        <strain evidence="4 5">CBS 144469</strain>
    </source>
</reference>
<comment type="caution">
    <text evidence="4">The sequence shown here is derived from an EMBL/GenBank/DDBJ whole genome shotgun (WGS) entry which is preliminary data.</text>
</comment>
<dbReference type="Proteomes" id="UP000521943">
    <property type="component" value="Unassembled WGS sequence"/>
</dbReference>
<evidence type="ECO:0000259" key="3">
    <source>
        <dbReference type="Pfam" id="PF00561"/>
    </source>
</evidence>
<dbReference type="OrthoDB" id="190201at2759"/>
<dbReference type="SUPFAM" id="SSF53474">
    <property type="entry name" value="alpha/beta-Hydrolases"/>
    <property type="match status" value="1"/>
</dbReference>
<evidence type="ECO:0000313" key="4">
    <source>
        <dbReference type="EMBL" id="KAF6755414.1"/>
    </source>
</evidence>
<dbReference type="PANTHER" id="PTHR43194">
    <property type="entry name" value="HYDROLASE ALPHA/BETA FOLD FAMILY"/>
    <property type="match status" value="1"/>
</dbReference>
<gene>
    <name evidence="4" type="ORF">DFP72DRAFT_896778</name>
</gene>
<dbReference type="PIRSF" id="PIRSF005539">
    <property type="entry name" value="Pept_S33_TRI_F1"/>
    <property type="match status" value="1"/>
</dbReference>
<dbReference type="Gene3D" id="3.40.50.1820">
    <property type="entry name" value="alpha/beta hydrolase"/>
    <property type="match status" value="1"/>
</dbReference>